<keyword evidence="9" id="KW-1185">Reference proteome</keyword>
<evidence type="ECO:0000256" key="6">
    <source>
        <dbReference type="SAM" id="MobiDB-lite"/>
    </source>
</evidence>
<evidence type="ECO:0000256" key="5">
    <source>
        <dbReference type="ARBA" id="ARBA00023136"/>
    </source>
</evidence>
<feature type="region of interest" description="Disordered" evidence="6">
    <location>
        <begin position="1"/>
        <end position="31"/>
    </location>
</feature>
<evidence type="ECO:0000313" key="8">
    <source>
        <dbReference type="EMBL" id="KAF5340290.1"/>
    </source>
</evidence>
<gene>
    <name evidence="8" type="ORF">D9611_007848</name>
</gene>
<feature type="compositionally biased region" description="Low complexity" evidence="6">
    <location>
        <begin position="1"/>
        <end position="30"/>
    </location>
</feature>
<dbReference type="InterPro" id="IPR024512">
    <property type="entry name" value="Ser_palmitoyltrfase_ssu-like"/>
</dbReference>
<dbReference type="GO" id="GO:0005789">
    <property type="term" value="C:endoplasmic reticulum membrane"/>
    <property type="evidence" value="ECO:0007669"/>
    <property type="project" value="UniProtKB-SubCell"/>
</dbReference>
<dbReference type="Pfam" id="PF11779">
    <property type="entry name" value="SPT_ssu-like"/>
    <property type="match status" value="1"/>
</dbReference>
<dbReference type="OrthoDB" id="202672at2759"/>
<organism evidence="8 9">
    <name type="scientific">Ephemerocybe angulata</name>
    <dbReference type="NCBI Taxonomy" id="980116"/>
    <lineage>
        <taxon>Eukaryota</taxon>
        <taxon>Fungi</taxon>
        <taxon>Dikarya</taxon>
        <taxon>Basidiomycota</taxon>
        <taxon>Agaricomycotina</taxon>
        <taxon>Agaricomycetes</taxon>
        <taxon>Agaricomycetidae</taxon>
        <taxon>Agaricales</taxon>
        <taxon>Agaricineae</taxon>
        <taxon>Psathyrellaceae</taxon>
        <taxon>Ephemerocybe</taxon>
    </lineage>
</organism>
<keyword evidence="5 7" id="KW-0472">Membrane</keyword>
<evidence type="ECO:0000313" key="9">
    <source>
        <dbReference type="Proteomes" id="UP000541558"/>
    </source>
</evidence>
<dbReference type="EMBL" id="JAACJK010000004">
    <property type="protein sequence ID" value="KAF5340290.1"/>
    <property type="molecule type" value="Genomic_DNA"/>
</dbReference>
<comment type="subcellular location">
    <subcellularLocation>
        <location evidence="1">Endoplasmic reticulum membrane</location>
        <topology evidence="1">Multi-pass membrane protein</topology>
    </subcellularLocation>
</comment>
<proteinExistence type="predicted"/>
<keyword evidence="3" id="KW-0256">Endoplasmic reticulum</keyword>
<reference evidence="8 9" key="1">
    <citation type="journal article" date="2020" name="ISME J.">
        <title>Uncovering the hidden diversity of litter-decomposition mechanisms in mushroom-forming fungi.</title>
        <authorList>
            <person name="Floudas D."/>
            <person name="Bentzer J."/>
            <person name="Ahren D."/>
            <person name="Johansson T."/>
            <person name="Persson P."/>
            <person name="Tunlid A."/>
        </authorList>
    </citation>
    <scope>NUCLEOTIDE SEQUENCE [LARGE SCALE GENOMIC DNA]</scope>
    <source>
        <strain evidence="8 9">CBS 175.51</strain>
    </source>
</reference>
<evidence type="ECO:0000256" key="7">
    <source>
        <dbReference type="SAM" id="Phobius"/>
    </source>
</evidence>
<keyword evidence="2 7" id="KW-0812">Transmembrane</keyword>
<accession>A0A8H5CEF7</accession>
<protein>
    <submittedName>
        <fullName evidence="8">Uncharacterized protein</fullName>
    </submittedName>
</protein>
<dbReference type="AlphaFoldDB" id="A0A8H5CEF7"/>
<sequence>MASTQSTTSSSTGGTTRGGSSAPGGSAKAAYEIYNPSGPLPPSKPNHEFTRKPSGTLARYVWKWRMWFEATFVLSMLEPWEKIMLVTIFLVVSFFFTSAIIKYLPKHLTVMKRRATYYLIGQEGDERLLWQWISGLLPSVANAPAARGAASIAKGLFNNEL</sequence>
<feature type="transmembrane region" description="Helical" evidence="7">
    <location>
        <begin position="83"/>
        <end position="104"/>
    </location>
</feature>
<name>A0A8H5CEF7_9AGAR</name>
<evidence type="ECO:0000256" key="2">
    <source>
        <dbReference type="ARBA" id="ARBA00022692"/>
    </source>
</evidence>
<evidence type="ECO:0000256" key="4">
    <source>
        <dbReference type="ARBA" id="ARBA00022989"/>
    </source>
</evidence>
<keyword evidence="4 7" id="KW-1133">Transmembrane helix</keyword>
<dbReference type="Proteomes" id="UP000541558">
    <property type="component" value="Unassembled WGS sequence"/>
</dbReference>
<comment type="caution">
    <text evidence="8">The sequence shown here is derived from an EMBL/GenBank/DDBJ whole genome shotgun (WGS) entry which is preliminary data.</text>
</comment>
<evidence type="ECO:0000256" key="3">
    <source>
        <dbReference type="ARBA" id="ARBA00022824"/>
    </source>
</evidence>
<evidence type="ECO:0000256" key="1">
    <source>
        <dbReference type="ARBA" id="ARBA00004477"/>
    </source>
</evidence>